<gene>
    <name evidence="2" type="ORF">Cvel_10365</name>
</gene>
<reference evidence="2" key="1">
    <citation type="submission" date="2014-11" db="EMBL/GenBank/DDBJ databases">
        <authorList>
            <person name="Otto D Thomas"/>
            <person name="Naeem Raeece"/>
        </authorList>
    </citation>
    <scope>NUCLEOTIDE SEQUENCE</scope>
</reference>
<name>A0A0G4I2D5_9ALVE</name>
<dbReference type="AlphaFoldDB" id="A0A0G4I2D5"/>
<organism evidence="2">
    <name type="scientific">Chromera velia CCMP2878</name>
    <dbReference type="NCBI Taxonomy" id="1169474"/>
    <lineage>
        <taxon>Eukaryota</taxon>
        <taxon>Sar</taxon>
        <taxon>Alveolata</taxon>
        <taxon>Colpodellida</taxon>
        <taxon>Chromeraceae</taxon>
        <taxon>Chromera</taxon>
    </lineage>
</organism>
<feature type="compositionally biased region" description="Basic and acidic residues" evidence="1">
    <location>
        <begin position="77"/>
        <end position="86"/>
    </location>
</feature>
<protein>
    <submittedName>
        <fullName evidence="2">Uncharacterized protein</fullName>
    </submittedName>
</protein>
<evidence type="ECO:0000313" key="2">
    <source>
        <dbReference type="EMBL" id="CEM51073.1"/>
    </source>
</evidence>
<feature type="compositionally biased region" description="Acidic residues" evidence="1">
    <location>
        <begin position="87"/>
        <end position="97"/>
    </location>
</feature>
<dbReference type="EMBL" id="CDMZ01004836">
    <property type="protein sequence ID" value="CEM51073.1"/>
    <property type="molecule type" value="Genomic_DNA"/>
</dbReference>
<feature type="region of interest" description="Disordered" evidence="1">
    <location>
        <begin position="77"/>
        <end position="97"/>
    </location>
</feature>
<evidence type="ECO:0000256" key="1">
    <source>
        <dbReference type="SAM" id="MobiDB-lite"/>
    </source>
</evidence>
<feature type="region of interest" description="Disordered" evidence="1">
    <location>
        <begin position="111"/>
        <end position="151"/>
    </location>
</feature>
<sequence length="178" mass="18843">MSVIILTALVIKIAGALFMWRRVGAPKKTAVFGIRSVLEGRPPKHGELMIKKVQIPIDPFPISKDEMSISCHLESVQKQRRDRAEEEGIPEDLEDFPDDILHAPCFVKLGSAESPQGGGDAQEENGAAGSEDEGVGALAAPEAAHGDALTPSKKAISFSDARSPAAYLNSGRGSGLSL</sequence>
<accession>A0A0G4I2D5</accession>
<proteinExistence type="predicted"/>
<dbReference type="VEuPathDB" id="CryptoDB:Cvel_10365"/>